<comment type="caution">
    <text evidence="1">The sequence shown here is derived from an EMBL/GenBank/DDBJ whole genome shotgun (WGS) entry which is preliminary data.</text>
</comment>
<evidence type="ECO:0000313" key="1">
    <source>
        <dbReference type="EMBL" id="MBO1327798.1"/>
    </source>
</evidence>
<gene>
    <name evidence="1" type="ORF">J2D75_04815</name>
</gene>
<dbReference type="PANTHER" id="PTHR12526">
    <property type="entry name" value="GLYCOSYLTRANSFERASE"/>
    <property type="match status" value="1"/>
</dbReference>
<evidence type="ECO:0000313" key="2">
    <source>
        <dbReference type="Proteomes" id="UP000664399"/>
    </source>
</evidence>
<keyword evidence="2" id="KW-1185">Reference proteome</keyword>
<dbReference type="EMBL" id="JAFVMG010000003">
    <property type="protein sequence ID" value="MBO1327798.1"/>
    <property type="molecule type" value="Genomic_DNA"/>
</dbReference>
<protein>
    <submittedName>
        <fullName evidence="1">Glycosyltransferase</fullName>
    </submittedName>
</protein>
<sequence length="423" mass="46480">MSITPNPAAQPEPIRVLFINDTSRNGGPGKTLLCLLRFLDPARINRTVLLPREDTVSADLRSHNAADTLIIEPALLENVQQPINRAMTREDFSAPLPLRTGRSVFNVLRATAGLFRLIRRVRKERYQLIFCNGTTANLVGGVVAMATGVPAIWHVFYPDVPAPIRGLHRFLAKSAAVRAIFCVSAAVSGQFAQCREKTSLTHDALDLEEFQPTASTDRLRHELGLPPESVIFGAHGRVIRRKGFVELVHAAHATLERLSPEERALCHFVILGDTPQDMAEDHLRTCQDLARSLGLEKQVHFLGFRADVIPYVSDFDVVLVPSVYPDPLPRAVMEAMALSRPVIAFDMGGIGEMITDGEQGRLLCGAPPDVAGMAEACVAYFRSPALRLAHGQAGRARVEREFEARTHAQSMQAAMLRFARPAP</sequence>
<dbReference type="SUPFAM" id="SSF53756">
    <property type="entry name" value="UDP-Glycosyltransferase/glycogen phosphorylase"/>
    <property type="match status" value="1"/>
</dbReference>
<dbReference type="RefSeq" id="WP_207853408.1">
    <property type="nucleotide sequence ID" value="NZ_JAFVMG010000003.1"/>
</dbReference>
<reference evidence="1 2" key="1">
    <citation type="submission" date="2021-03" db="EMBL/GenBank/DDBJ databases">
        <title>The complete genome sequence of Acetobacter suratthaniensis TBRC 1719.</title>
        <authorList>
            <person name="Charoenyingcharoen P."/>
            <person name="Yukphan P."/>
        </authorList>
    </citation>
    <scope>NUCLEOTIDE SEQUENCE [LARGE SCALE GENOMIC DNA]</scope>
    <source>
        <strain evidence="1 2">TBRC 1719</strain>
    </source>
</reference>
<name>A0ABS3LJL8_9PROT</name>
<accession>A0ABS3LJL8</accession>
<dbReference type="Gene3D" id="3.40.50.2000">
    <property type="entry name" value="Glycogen Phosphorylase B"/>
    <property type="match status" value="2"/>
</dbReference>
<proteinExistence type="predicted"/>
<dbReference type="Proteomes" id="UP000664399">
    <property type="component" value="Unassembled WGS sequence"/>
</dbReference>
<dbReference type="Pfam" id="PF13692">
    <property type="entry name" value="Glyco_trans_1_4"/>
    <property type="match status" value="1"/>
</dbReference>
<organism evidence="1 2">
    <name type="scientific">Acetobacter suratthaniensis</name>
    <dbReference type="NCBI Taxonomy" id="1502841"/>
    <lineage>
        <taxon>Bacteria</taxon>
        <taxon>Pseudomonadati</taxon>
        <taxon>Pseudomonadota</taxon>
        <taxon>Alphaproteobacteria</taxon>
        <taxon>Acetobacterales</taxon>
        <taxon>Acetobacteraceae</taxon>
        <taxon>Acetobacter</taxon>
    </lineage>
</organism>